<dbReference type="Proteomes" id="UP000819052">
    <property type="component" value="Unassembled WGS sequence"/>
</dbReference>
<dbReference type="EMBL" id="VVIW01000014">
    <property type="protein sequence ID" value="NHZ42631.1"/>
    <property type="molecule type" value="Genomic_DNA"/>
</dbReference>
<name>A0ABX0MFE6_9BURK</name>
<proteinExistence type="predicted"/>
<keyword evidence="2" id="KW-1185">Reference proteome</keyword>
<comment type="caution">
    <text evidence="1">The sequence shown here is derived from an EMBL/GenBank/DDBJ whole genome shotgun (WGS) entry which is preliminary data.</text>
</comment>
<accession>A0ABX0MFE6</accession>
<gene>
    <name evidence="1" type="ORF">F1609_21010</name>
</gene>
<dbReference type="RefSeq" id="WP_167078629.1">
    <property type="nucleotide sequence ID" value="NZ_VVIW01000014.1"/>
</dbReference>
<dbReference type="Gene3D" id="1.25.40.10">
    <property type="entry name" value="Tetratricopeptide repeat domain"/>
    <property type="match status" value="1"/>
</dbReference>
<evidence type="ECO:0008006" key="3">
    <source>
        <dbReference type="Google" id="ProtNLM"/>
    </source>
</evidence>
<sequence>MTIRELAYAAQQHLQVNTRGIFKRAHVYELLAACFGFNSYAAFGVDTVFMQLRQNDTPVPPQRALITRRCIELGFQPDKAVLIPAVLESFLAQRQIGVASMSSLIRCLRGEPPNQDDYLAGEANRLFSDDQDDLSDPADNVGFGQVLGSALEAAASKGHALAHYALALINAPDNEDDEADPGSAYWHAQGQQGRVLIGVEKEWAEAYEARLTRTEKHLRHLREAGRLGNQQALLDLADGFDDPSFFEQSRRDVDADPAVVAAIAERIGRSTDAKHWLTVAAERGDTDAMLQLIEKHDQDDLLRCWMWVYLSQLVGTDLAEDAYFAIHEDGSGYDDDVGGSAYVAGRDGVNLDRLSTEQDAAARLAAHEVFGQMQRHGA</sequence>
<dbReference type="InterPro" id="IPR011990">
    <property type="entry name" value="TPR-like_helical_dom_sf"/>
</dbReference>
<evidence type="ECO:0000313" key="2">
    <source>
        <dbReference type="Proteomes" id="UP000819052"/>
    </source>
</evidence>
<organism evidence="1 2">
    <name type="scientific">Massilia aquatica</name>
    <dbReference type="NCBI Taxonomy" id="2609000"/>
    <lineage>
        <taxon>Bacteria</taxon>
        <taxon>Pseudomonadati</taxon>
        <taxon>Pseudomonadota</taxon>
        <taxon>Betaproteobacteria</taxon>
        <taxon>Burkholderiales</taxon>
        <taxon>Oxalobacteraceae</taxon>
        <taxon>Telluria group</taxon>
        <taxon>Massilia</taxon>
    </lineage>
</organism>
<evidence type="ECO:0000313" key="1">
    <source>
        <dbReference type="EMBL" id="NHZ42631.1"/>
    </source>
</evidence>
<protein>
    <recommendedName>
        <fullName evidence="3">Sel1 repeat family protein</fullName>
    </recommendedName>
</protein>
<reference evidence="1 2" key="1">
    <citation type="submission" date="2019-09" db="EMBL/GenBank/DDBJ databases">
        <title>Taxonomy of Antarctic Massilia spp.: description of Massilia rubra sp. nov., Massilia aquatica sp. nov., Massilia mucilaginosa sp. nov., Massilia frigida sp. nov. isolated from streams, lakes and regoliths.</title>
        <authorList>
            <person name="Holochova P."/>
            <person name="Sedlacek I."/>
            <person name="Kralova S."/>
            <person name="Maslanova I."/>
            <person name="Busse H.-J."/>
            <person name="Stankova E."/>
            <person name="Vrbovska V."/>
            <person name="Kovarovic V."/>
            <person name="Bartak M."/>
            <person name="Svec P."/>
            <person name="Pantucek R."/>
        </authorList>
    </citation>
    <scope>NUCLEOTIDE SEQUENCE [LARGE SCALE GENOMIC DNA]</scope>
    <source>
        <strain evidence="1 2">CCM 8693</strain>
    </source>
</reference>